<proteinExistence type="predicted"/>
<name>A0ABQ8VZM0_9AGAR</name>
<keyword evidence="1" id="KW-0472">Membrane</keyword>
<dbReference type="EMBL" id="JANVFT010000005">
    <property type="protein sequence ID" value="KAJ4500654.1"/>
    <property type="molecule type" value="Genomic_DNA"/>
</dbReference>
<evidence type="ECO:0000256" key="1">
    <source>
        <dbReference type="SAM" id="Phobius"/>
    </source>
</evidence>
<keyword evidence="1" id="KW-0812">Transmembrane</keyword>
<evidence type="ECO:0000313" key="3">
    <source>
        <dbReference type="Proteomes" id="UP001150217"/>
    </source>
</evidence>
<evidence type="ECO:0008006" key="4">
    <source>
        <dbReference type="Google" id="ProtNLM"/>
    </source>
</evidence>
<protein>
    <recommendedName>
        <fullName evidence="4">Secreted protein</fullName>
    </recommendedName>
</protein>
<gene>
    <name evidence="2" type="ORF">C8R41DRAFT_810494</name>
</gene>
<evidence type="ECO:0000313" key="2">
    <source>
        <dbReference type="EMBL" id="KAJ4500654.1"/>
    </source>
</evidence>
<reference evidence="2" key="1">
    <citation type="submission" date="2022-08" db="EMBL/GenBank/DDBJ databases">
        <title>A Global Phylogenomic Analysis of the Shiitake Genus Lentinula.</title>
        <authorList>
            <consortium name="DOE Joint Genome Institute"/>
            <person name="Sierra-Patev S."/>
            <person name="Min B."/>
            <person name="Naranjo-Ortiz M."/>
            <person name="Looney B."/>
            <person name="Konkel Z."/>
            <person name="Slot J.C."/>
            <person name="Sakamoto Y."/>
            <person name="Steenwyk J.L."/>
            <person name="Rokas A."/>
            <person name="Carro J."/>
            <person name="Camarero S."/>
            <person name="Ferreira P."/>
            <person name="Molpeceres G."/>
            <person name="Ruiz-Duenas F.J."/>
            <person name="Serrano A."/>
            <person name="Henrissat B."/>
            <person name="Drula E."/>
            <person name="Hughes K.W."/>
            <person name="Mata J.L."/>
            <person name="Ishikawa N.K."/>
            <person name="Vargas-Isla R."/>
            <person name="Ushijima S."/>
            <person name="Smith C.A."/>
            <person name="Ahrendt S."/>
            <person name="Andreopoulos W."/>
            <person name="He G."/>
            <person name="Labutti K."/>
            <person name="Lipzen A."/>
            <person name="Ng V."/>
            <person name="Riley R."/>
            <person name="Sandor L."/>
            <person name="Barry K."/>
            <person name="Martinez A.T."/>
            <person name="Xiao Y."/>
            <person name="Gibbons J.G."/>
            <person name="Terashima K."/>
            <person name="Grigoriev I.V."/>
            <person name="Hibbett D.S."/>
        </authorList>
    </citation>
    <scope>NUCLEOTIDE SEQUENCE</scope>
    <source>
        <strain evidence="2">RHP3577 ss4</strain>
    </source>
</reference>
<feature type="transmembrane region" description="Helical" evidence="1">
    <location>
        <begin position="56"/>
        <end position="76"/>
    </location>
</feature>
<keyword evidence="1" id="KW-1133">Transmembrane helix</keyword>
<comment type="caution">
    <text evidence="2">The sequence shown here is derived from an EMBL/GenBank/DDBJ whole genome shotgun (WGS) entry which is preliminary data.</text>
</comment>
<keyword evidence="3" id="KW-1185">Reference proteome</keyword>
<organism evidence="2 3">
    <name type="scientific">Lentinula lateritia</name>
    <dbReference type="NCBI Taxonomy" id="40482"/>
    <lineage>
        <taxon>Eukaryota</taxon>
        <taxon>Fungi</taxon>
        <taxon>Dikarya</taxon>
        <taxon>Basidiomycota</taxon>
        <taxon>Agaricomycotina</taxon>
        <taxon>Agaricomycetes</taxon>
        <taxon>Agaricomycetidae</taxon>
        <taxon>Agaricales</taxon>
        <taxon>Marasmiineae</taxon>
        <taxon>Omphalotaceae</taxon>
        <taxon>Lentinula</taxon>
    </lineage>
</organism>
<accession>A0ABQ8VZM0</accession>
<sequence>MLPFSGLRLLALVAAHSRSEQIQSSQNNLRVSRISGNLLYVVRRRMLSNVILLNKLTKSVIASFFFVFLVISNNVVRPREIRFP</sequence>
<dbReference type="Proteomes" id="UP001150217">
    <property type="component" value="Unassembled WGS sequence"/>
</dbReference>